<protein>
    <recommendedName>
        <fullName evidence="2">Phage protein</fullName>
    </recommendedName>
</protein>
<proteinExistence type="predicted"/>
<dbReference type="EMBL" id="BK015208">
    <property type="protein sequence ID" value="DAD96073.1"/>
    <property type="molecule type" value="Genomic_DNA"/>
</dbReference>
<evidence type="ECO:0000313" key="1">
    <source>
        <dbReference type="EMBL" id="DAD96073.1"/>
    </source>
</evidence>
<organism evidence="1">
    <name type="scientific">Myoviridae sp. ctpjm1</name>
    <dbReference type="NCBI Taxonomy" id="2826699"/>
    <lineage>
        <taxon>Viruses</taxon>
        <taxon>Duplodnaviria</taxon>
        <taxon>Heunggongvirae</taxon>
        <taxon>Uroviricota</taxon>
        <taxon>Caudoviricetes</taxon>
    </lineage>
</organism>
<accession>A0A8S5NMY8</accession>
<evidence type="ECO:0008006" key="2">
    <source>
        <dbReference type="Google" id="ProtNLM"/>
    </source>
</evidence>
<name>A0A8S5NMY8_9CAUD</name>
<reference evidence="1" key="1">
    <citation type="journal article" date="2021" name="Proc. Natl. Acad. Sci. U.S.A.">
        <title>A Catalog of Tens of Thousands of Viruses from Human Metagenomes Reveals Hidden Associations with Chronic Diseases.</title>
        <authorList>
            <person name="Tisza M.J."/>
            <person name="Buck C.B."/>
        </authorList>
    </citation>
    <scope>NUCLEOTIDE SEQUENCE</scope>
    <source>
        <strain evidence="1">Ctpjm1</strain>
    </source>
</reference>
<sequence>MRPIKWLTGLIANPATGQISHSKLWANVAAALMTYKFATAAESAEWMWWCYGAMVGGYALIKRGIAAVPQIEQIRTEAKNDAADTE</sequence>